<dbReference type="AlphaFoldDB" id="A0A8X6GW59"/>
<accession>A0A8X6GW59</accession>
<dbReference type="EMBL" id="CM001151">
    <property type="protein sequence ID" value="EGE31944.1"/>
    <property type="molecule type" value="Genomic_DNA"/>
</dbReference>
<keyword evidence="1" id="KW-1133">Transmembrane helix</keyword>
<keyword evidence="1" id="KW-0812">Transmembrane</keyword>
<evidence type="ECO:0000256" key="1">
    <source>
        <dbReference type="SAM" id="Phobius"/>
    </source>
</evidence>
<evidence type="ECO:0000313" key="2">
    <source>
        <dbReference type="EMBL" id="EGE31944.1"/>
    </source>
</evidence>
<dbReference type="Proteomes" id="UP000002794">
    <property type="component" value="Chromosome"/>
</dbReference>
<organism evidence="2 3">
    <name type="scientific">Salmonella enterica subsp. enterica serovar Dublin str. SD3246</name>
    <dbReference type="NCBI Taxonomy" id="909945"/>
    <lineage>
        <taxon>Bacteria</taxon>
        <taxon>Pseudomonadati</taxon>
        <taxon>Pseudomonadota</taxon>
        <taxon>Gammaproteobacteria</taxon>
        <taxon>Enterobacterales</taxon>
        <taxon>Enterobacteriaceae</taxon>
        <taxon>Salmonella</taxon>
    </lineage>
</organism>
<reference evidence="2" key="1">
    <citation type="journal article" date="2011" name="J. Bacteriol.">
        <title>Genome sequences of Salmonella enterica serovar typhimurium, Choleraesuis, Dublin, and Gallinarum strains of well- defined virulence in food-producing animals.</title>
        <authorList>
            <person name="Richardson E.J."/>
            <person name="Limaye B."/>
            <person name="Inamdar H."/>
            <person name="Datta A."/>
            <person name="Manjari K.S."/>
            <person name="Pullinger G.D."/>
            <person name="Thomson N.R."/>
            <person name="Joshi R.R."/>
            <person name="Watson M."/>
            <person name="Stevens M.P."/>
        </authorList>
    </citation>
    <scope>NUCLEOTIDE SEQUENCE [LARGE SCALE GENOMIC DNA]</scope>
    <source>
        <strain evidence="2">3246</strain>
    </source>
</reference>
<proteinExistence type="predicted"/>
<protein>
    <submittedName>
        <fullName evidence="2">Uncharacterized protein</fullName>
    </submittedName>
</protein>
<name>A0A8X6GW59_SALDU</name>
<gene>
    <name evidence="2" type="ORF">SD3246_4121</name>
</gene>
<sequence>MEAATISIALVIFCVFWTLAILLRISFAPAMSFSSMPYGLP</sequence>
<keyword evidence="1" id="KW-0472">Membrane</keyword>
<feature type="transmembrane region" description="Helical" evidence="1">
    <location>
        <begin position="6"/>
        <end position="27"/>
    </location>
</feature>
<evidence type="ECO:0000313" key="3">
    <source>
        <dbReference type="Proteomes" id="UP000002794"/>
    </source>
</evidence>